<dbReference type="PANTHER" id="PTHR43174:SF1">
    <property type="entry name" value="UDP-N-ACETYLGLUCOSAMINE 2-EPIMERASE"/>
    <property type="match status" value="1"/>
</dbReference>
<dbReference type="InterPro" id="IPR029767">
    <property type="entry name" value="WecB-like"/>
</dbReference>
<dbReference type="RefSeq" id="WP_245762197.1">
    <property type="nucleotide sequence ID" value="NZ_FOSQ01000009.1"/>
</dbReference>
<sequence length="358" mass="38119">MTILHLVAAARPNLPKIAALWRALRGDGAFCTPRILHTGQHHDDALFGQHLDDLGLPPPHIALGVSGGSHAELTGRTMMACEAAWRVERPALVVVVGDVDGTLAAALAARKMGIPVAHLEAGLRGGDWAMAEEINRRAVDAISDILWTTNEADAAMLVATGHHPLRVRAVGNTMADTLLHSLDRARARALPAGLLRGGYGVVTLHRAENVDHAPRFGDWLDVIGEVARHLPLAWPMHPRARLRMQSFGLKPPPGVRVLPPLGYLDFVALLDGAAFAASDSGGVQEEAMLLDTPCLTLRDSTERPMTLSSGRLVCPGTLVPSVAEVLAGAWPRALPVPLWDREVGGRVRAHLAELLAGG</sequence>
<protein>
    <submittedName>
        <fullName evidence="3">UDP-N-acetylglucosamine 2-epimerase (Non-hydrolysing)</fullName>
    </submittedName>
</protein>
<dbReference type="InterPro" id="IPR003331">
    <property type="entry name" value="UDP_GlcNAc_Epimerase_2_dom"/>
</dbReference>
<gene>
    <name evidence="3" type="ORF">SAMN02745775_109116</name>
</gene>
<dbReference type="Pfam" id="PF02350">
    <property type="entry name" value="Epimerase_2"/>
    <property type="match status" value="1"/>
</dbReference>
<keyword evidence="1" id="KW-0413">Isomerase</keyword>
<comment type="similarity">
    <text evidence="1">Belongs to the UDP-N-acetylglucosamine 2-epimerase family.</text>
</comment>
<dbReference type="Gene3D" id="3.40.50.2000">
    <property type="entry name" value="Glycogen Phosphorylase B"/>
    <property type="match status" value="2"/>
</dbReference>
<dbReference type="PANTHER" id="PTHR43174">
    <property type="entry name" value="UDP-N-ACETYLGLUCOSAMINE 2-EPIMERASE"/>
    <property type="match status" value="1"/>
</dbReference>
<organism evidence="3 4">
    <name type="scientific">Falsiroseomonas stagni DSM 19981</name>
    <dbReference type="NCBI Taxonomy" id="1123062"/>
    <lineage>
        <taxon>Bacteria</taxon>
        <taxon>Pseudomonadati</taxon>
        <taxon>Pseudomonadota</taxon>
        <taxon>Alphaproteobacteria</taxon>
        <taxon>Acetobacterales</taxon>
        <taxon>Roseomonadaceae</taxon>
        <taxon>Falsiroseomonas</taxon>
    </lineage>
</organism>
<reference evidence="3 4" key="1">
    <citation type="submission" date="2016-10" db="EMBL/GenBank/DDBJ databases">
        <authorList>
            <person name="de Groot N.N."/>
        </authorList>
    </citation>
    <scope>NUCLEOTIDE SEQUENCE [LARGE SCALE GENOMIC DNA]</scope>
    <source>
        <strain evidence="3 4">DSM 19981</strain>
    </source>
</reference>
<dbReference type="AlphaFoldDB" id="A0A1I4D4Q9"/>
<keyword evidence="4" id="KW-1185">Reference proteome</keyword>
<accession>A0A1I4D4Q9</accession>
<dbReference type="CDD" id="cd03786">
    <property type="entry name" value="GTB_UDP-GlcNAc_2-Epimerase"/>
    <property type="match status" value="1"/>
</dbReference>
<evidence type="ECO:0000313" key="4">
    <source>
        <dbReference type="Proteomes" id="UP000199473"/>
    </source>
</evidence>
<evidence type="ECO:0000256" key="1">
    <source>
        <dbReference type="RuleBase" id="RU003513"/>
    </source>
</evidence>
<name>A0A1I4D4Q9_9PROT</name>
<dbReference type="GO" id="GO:0016853">
    <property type="term" value="F:isomerase activity"/>
    <property type="evidence" value="ECO:0007669"/>
    <property type="project" value="UniProtKB-KW"/>
</dbReference>
<dbReference type="EMBL" id="FOSQ01000009">
    <property type="protein sequence ID" value="SFK87779.1"/>
    <property type="molecule type" value="Genomic_DNA"/>
</dbReference>
<dbReference type="STRING" id="1123062.SAMN02745775_109116"/>
<proteinExistence type="inferred from homology"/>
<evidence type="ECO:0000259" key="2">
    <source>
        <dbReference type="Pfam" id="PF02350"/>
    </source>
</evidence>
<dbReference type="Proteomes" id="UP000199473">
    <property type="component" value="Unassembled WGS sequence"/>
</dbReference>
<feature type="domain" description="UDP-N-acetylglucosamine 2-epimerase" evidence="2">
    <location>
        <begin position="32"/>
        <end position="316"/>
    </location>
</feature>
<evidence type="ECO:0000313" key="3">
    <source>
        <dbReference type="EMBL" id="SFK87779.1"/>
    </source>
</evidence>
<dbReference type="SUPFAM" id="SSF53756">
    <property type="entry name" value="UDP-Glycosyltransferase/glycogen phosphorylase"/>
    <property type="match status" value="1"/>
</dbReference>